<name>A0ABR4LFP5_9EURO</name>
<protein>
    <submittedName>
        <fullName evidence="1">Uncharacterized protein</fullName>
    </submittedName>
</protein>
<organism evidence="1 2">
    <name type="scientific">Aspergillus lucknowensis</name>
    <dbReference type="NCBI Taxonomy" id="176173"/>
    <lineage>
        <taxon>Eukaryota</taxon>
        <taxon>Fungi</taxon>
        <taxon>Dikarya</taxon>
        <taxon>Ascomycota</taxon>
        <taxon>Pezizomycotina</taxon>
        <taxon>Eurotiomycetes</taxon>
        <taxon>Eurotiomycetidae</taxon>
        <taxon>Eurotiales</taxon>
        <taxon>Aspergillaceae</taxon>
        <taxon>Aspergillus</taxon>
        <taxon>Aspergillus subgen. Nidulantes</taxon>
    </lineage>
</organism>
<dbReference type="Proteomes" id="UP001610432">
    <property type="component" value="Unassembled WGS sequence"/>
</dbReference>
<comment type="caution">
    <text evidence="1">The sequence shown here is derived from an EMBL/GenBank/DDBJ whole genome shotgun (WGS) entry which is preliminary data.</text>
</comment>
<evidence type="ECO:0000313" key="1">
    <source>
        <dbReference type="EMBL" id="KAL2863362.1"/>
    </source>
</evidence>
<reference evidence="1 2" key="1">
    <citation type="submission" date="2024-07" db="EMBL/GenBank/DDBJ databases">
        <title>Section-level genome sequencing and comparative genomics of Aspergillus sections Usti and Cavernicolus.</title>
        <authorList>
            <consortium name="Lawrence Berkeley National Laboratory"/>
            <person name="Nybo J.L."/>
            <person name="Vesth T.C."/>
            <person name="Theobald S."/>
            <person name="Frisvad J.C."/>
            <person name="Larsen T.O."/>
            <person name="Kjaerboelling I."/>
            <person name="Rothschild-Mancinelli K."/>
            <person name="Lyhne E.K."/>
            <person name="Kogle M.E."/>
            <person name="Barry K."/>
            <person name="Clum A."/>
            <person name="Na H."/>
            <person name="Ledsgaard L."/>
            <person name="Lin J."/>
            <person name="Lipzen A."/>
            <person name="Kuo A."/>
            <person name="Riley R."/>
            <person name="Mondo S."/>
            <person name="Labutti K."/>
            <person name="Haridas S."/>
            <person name="Pangalinan J."/>
            <person name="Salamov A.A."/>
            <person name="Simmons B.A."/>
            <person name="Magnuson J.K."/>
            <person name="Chen J."/>
            <person name="Drula E."/>
            <person name="Henrissat B."/>
            <person name="Wiebenga A."/>
            <person name="Lubbers R.J."/>
            <person name="Gomes A.C."/>
            <person name="Macurrencykelacurrency M.R."/>
            <person name="Stajich J."/>
            <person name="Grigoriev I.V."/>
            <person name="Mortensen U.H."/>
            <person name="De Vries R.P."/>
            <person name="Baker S.E."/>
            <person name="Andersen M.R."/>
        </authorList>
    </citation>
    <scope>NUCLEOTIDE SEQUENCE [LARGE SCALE GENOMIC DNA]</scope>
    <source>
        <strain evidence="1 2">CBS 449.75</strain>
    </source>
</reference>
<accession>A0ABR4LFP5</accession>
<dbReference type="RefSeq" id="XP_070882341.1">
    <property type="nucleotide sequence ID" value="XM_071033705.1"/>
</dbReference>
<keyword evidence="2" id="KW-1185">Reference proteome</keyword>
<proteinExistence type="predicted"/>
<dbReference type="GeneID" id="98148777"/>
<dbReference type="EMBL" id="JBFXLQ010000052">
    <property type="protein sequence ID" value="KAL2863362.1"/>
    <property type="molecule type" value="Genomic_DNA"/>
</dbReference>
<gene>
    <name evidence="1" type="ORF">BJX67DRAFT_384681</name>
</gene>
<sequence length="115" mass="13375">MQQSENAGTAQIAAWNHAERDSIDNTKNQKFRHLLISQNRDEVFLIFAEYDAQYVDYVTNPDRKTKYKLFLTMNEFGLWRITSSRDVEEIESIILAVTLLFRRGGNLHPKAGVVR</sequence>
<evidence type="ECO:0000313" key="2">
    <source>
        <dbReference type="Proteomes" id="UP001610432"/>
    </source>
</evidence>